<dbReference type="PROSITE" id="PS51160">
    <property type="entry name" value="ACYLPHOSPHATASE_3"/>
    <property type="match status" value="1"/>
</dbReference>
<dbReference type="SUPFAM" id="SSF54975">
    <property type="entry name" value="Acylphosphatase/BLUF domain-like"/>
    <property type="match status" value="1"/>
</dbReference>
<keyword evidence="5 7" id="KW-0378">Hydrolase</keyword>
<dbReference type="EC" id="3.6.1.7" evidence="2 5"/>
<dbReference type="Gene3D" id="3.30.70.100">
    <property type="match status" value="1"/>
</dbReference>
<evidence type="ECO:0000256" key="6">
    <source>
        <dbReference type="RuleBase" id="RU004168"/>
    </source>
</evidence>
<dbReference type="InterPro" id="IPR020456">
    <property type="entry name" value="Acylphosphatase"/>
</dbReference>
<organism evidence="7 8">
    <name type="scientific">Zobellella denitrificans</name>
    <dbReference type="NCBI Taxonomy" id="347534"/>
    <lineage>
        <taxon>Bacteria</taxon>
        <taxon>Pseudomonadati</taxon>
        <taxon>Pseudomonadota</taxon>
        <taxon>Gammaproteobacteria</taxon>
        <taxon>Aeromonadales</taxon>
        <taxon>Aeromonadaceae</taxon>
        <taxon>Zobellella</taxon>
    </lineage>
</organism>
<dbReference type="GO" id="GO:0003998">
    <property type="term" value="F:acylphosphatase activity"/>
    <property type="evidence" value="ECO:0007669"/>
    <property type="project" value="UniProtKB-EC"/>
</dbReference>
<dbReference type="InterPro" id="IPR017968">
    <property type="entry name" value="Acylphosphatase_CS"/>
</dbReference>
<dbReference type="PROSITE" id="PS00150">
    <property type="entry name" value="ACYLPHOSPHATASE_1"/>
    <property type="match status" value="1"/>
</dbReference>
<evidence type="ECO:0000256" key="2">
    <source>
        <dbReference type="ARBA" id="ARBA00012150"/>
    </source>
</evidence>
<dbReference type="EMBL" id="CP012621">
    <property type="protein sequence ID" value="ATG73935.1"/>
    <property type="molecule type" value="Genomic_DNA"/>
</dbReference>
<dbReference type="PANTHER" id="PTHR47268:SF4">
    <property type="entry name" value="ACYLPHOSPHATASE"/>
    <property type="match status" value="1"/>
</dbReference>
<dbReference type="Proteomes" id="UP000217763">
    <property type="component" value="Chromosome"/>
</dbReference>
<dbReference type="Pfam" id="PF00708">
    <property type="entry name" value="Acylphosphatase"/>
    <property type="match status" value="1"/>
</dbReference>
<dbReference type="NCBIfam" id="NF011000">
    <property type="entry name" value="PRK14426.1"/>
    <property type="match status" value="1"/>
</dbReference>
<accession>A0A231MYD7</accession>
<dbReference type="RefSeq" id="WP_094039741.1">
    <property type="nucleotide sequence ID" value="NZ_CP012621.1"/>
</dbReference>
<keyword evidence="8" id="KW-1185">Reference proteome</keyword>
<comment type="catalytic activity">
    <reaction evidence="4 5">
        <text>an acyl phosphate + H2O = a carboxylate + phosphate + H(+)</text>
        <dbReference type="Rhea" id="RHEA:14965"/>
        <dbReference type="ChEBI" id="CHEBI:15377"/>
        <dbReference type="ChEBI" id="CHEBI:15378"/>
        <dbReference type="ChEBI" id="CHEBI:29067"/>
        <dbReference type="ChEBI" id="CHEBI:43474"/>
        <dbReference type="ChEBI" id="CHEBI:59918"/>
        <dbReference type="EC" id="3.6.1.7"/>
    </reaction>
</comment>
<dbReference type="KEGG" id="zdf:AN401_08770"/>
<name>A0A231MYD7_9GAMM</name>
<sequence length="90" mass="9697">MGEMAKKIRVSGLVQGVGFRFYTQREAEKLGLSGYAHNLPDGRVEVVAEGEAGQVQRLVDWLKVGPSSALVEDIEVEEVAPGGHRGFETG</sequence>
<evidence type="ECO:0000313" key="7">
    <source>
        <dbReference type="EMBL" id="ATG73935.1"/>
    </source>
</evidence>
<feature type="active site" evidence="5">
    <location>
        <position position="20"/>
    </location>
</feature>
<reference evidence="8" key="1">
    <citation type="submission" date="2015-09" db="EMBL/GenBank/DDBJ databases">
        <authorList>
            <person name="Shao Z."/>
            <person name="Wang L."/>
        </authorList>
    </citation>
    <scope>NUCLEOTIDE SEQUENCE [LARGE SCALE GENOMIC DNA]</scope>
    <source>
        <strain evidence="8">F13-1</strain>
    </source>
</reference>
<gene>
    <name evidence="7" type="ORF">AN401_08770</name>
</gene>
<feature type="active site" evidence="5">
    <location>
        <position position="38"/>
    </location>
</feature>
<evidence type="ECO:0000256" key="3">
    <source>
        <dbReference type="ARBA" id="ARBA00015991"/>
    </source>
</evidence>
<evidence type="ECO:0000313" key="8">
    <source>
        <dbReference type="Proteomes" id="UP000217763"/>
    </source>
</evidence>
<evidence type="ECO:0000256" key="1">
    <source>
        <dbReference type="ARBA" id="ARBA00005614"/>
    </source>
</evidence>
<comment type="similarity">
    <text evidence="1 6">Belongs to the acylphosphatase family.</text>
</comment>
<dbReference type="PANTHER" id="PTHR47268">
    <property type="entry name" value="ACYLPHOSPHATASE"/>
    <property type="match status" value="1"/>
</dbReference>
<dbReference type="InterPro" id="IPR036046">
    <property type="entry name" value="Acylphosphatase-like_dom_sf"/>
</dbReference>
<protein>
    <recommendedName>
        <fullName evidence="3 5">acylphosphatase</fullName>
        <ecNumber evidence="2 5">3.6.1.7</ecNumber>
    </recommendedName>
</protein>
<evidence type="ECO:0000256" key="5">
    <source>
        <dbReference type="PROSITE-ProRule" id="PRU00520"/>
    </source>
</evidence>
<evidence type="ECO:0000256" key="4">
    <source>
        <dbReference type="ARBA" id="ARBA00047645"/>
    </source>
</evidence>
<dbReference type="OrthoDB" id="5295388at2"/>
<dbReference type="InterPro" id="IPR001792">
    <property type="entry name" value="Acylphosphatase-like_dom"/>
</dbReference>
<proteinExistence type="inferred from homology"/>
<dbReference type="AlphaFoldDB" id="A0A231MYD7"/>